<feature type="chain" id="PRO_5031187283" evidence="2">
    <location>
        <begin position="23"/>
        <end position="117"/>
    </location>
</feature>
<reference evidence="4" key="1">
    <citation type="journal article" date="2021" name="BMC Genomics">
        <title>Chromosome-level genome assembly and manually-curated proteome of model necrotroph Parastagonospora nodorum Sn15 reveals a genome-wide trove of candidate effector homologs, and redundancy of virulence-related functions within an accessory chromosome.</title>
        <authorList>
            <person name="Bertazzoni S."/>
            <person name="Jones D.A.B."/>
            <person name="Phan H.T."/>
            <person name="Tan K.-C."/>
            <person name="Hane J.K."/>
        </authorList>
    </citation>
    <scope>NUCLEOTIDE SEQUENCE [LARGE SCALE GENOMIC DNA]</scope>
    <source>
        <strain evidence="4">SN15 / ATCC MYA-4574 / FGSC 10173)</strain>
    </source>
</reference>
<evidence type="ECO:0000313" key="3">
    <source>
        <dbReference type="EMBL" id="QRC99594.1"/>
    </source>
</evidence>
<evidence type="ECO:0000313" key="4">
    <source>
        <dbReference type="Proteomes" id="UP000663193"/>
    </source>
</evidence>
<evidence type="ECO:0000256" key="1">
    <source>
        <dbReference type="SAM" id="Phobius"/>
    </source>
</evidence>
<keyword evidence="4" id="KW-1185">Reference proteome</keyword>
<name>A0A7U2F6F2_PHANO</name>
<evidence type="ECO:0000256" key="2">
    <source>
        <dbReference type="SAM" id="SignalP"/>
    </source>
</evidence>
<dbReference type="AlphaFoldDB" id="A0A7U2F6F2"/>
<dbReference type="Proteomes" id="UP000663193">
    <property type="component" value="Chromosome 10"/>
</dbReference>
<gene>
    <name evidence="3" type="ORF">JI435_437190</name>
</gene>
<accession>A0A7U2F6F2</accession>
<sequence length="117" mass="12801">MYSLFTPLFFTVLAHAHAYAHAKSQCDSVNASWVPSKINETIGVAIKVLAGLSLLATVALSFAMRKNKHTNDSLRISPPAIEIQEAASQEYECRHGRSEKGGRLEMDRMGGVDVKIV</sequence>
<organism evidence="3 4">
    <name type="scientific">Phaeosphaeria nodorum (strain SN15 / ATCC MYA-4574 / FGSC 10173)</name>
    <name type="common">Glume blotch fungus</name>
    <name type="synonym">Parastagonospora nodorum</name>
    <dbReference type="NCBI Taxonomy" id="321614"/>
    <lineage>
        <taxon>Eukaryota</taxon>
        <taxon>Fungi</taxon>
        <taxon>Dikarya</taxon>
        <taxon>Ascomycota</taxon>
        <taxon>Pezizomycotina</taxon>
        <taxon>Dothideomycetes</taxon>
        <taxon>Pleosporomycetidae</taxon>
        <taxon>Pleosporales</taxon>
        <taxon>Pleosporineae</taxon>
        <taxon>Phaeosphaeriaceae</taxon>
        <taxon>Parastagonospora</taxon>
    </lineage>
</organism>
<keyword evidence="1" id="KW-0472">Membrane</keyword>
<keyword evidence="1" id="KW-0812">Transmembrane</keyword>
<dbReference type="VEuPathDB" id="FungiDB:JI435_437190"/>
<keyword evidence="1" id="KW-1133">Transmembrane helix</keyword>
<feature type="signal peptide" evidence="2">
    <location>
        <begin position="1"/>
        <end position="22"/>
    </location>
</feature>
<protein>
    <submittedName>
        <fullName evidence="3">Uncharacterized protein</fullName>
    </submittedName>
</protein>
<feature type="transmembrane region" description="Helical" evidence="1">
    <location>
        <begin position="46"/>
        <end position="64"/>
    </location>
</feature>
<dbReference type="EMBL" id="CP069032">
    <property type="protein sequence ID" value="QRC99594.1"/>
    <property type="molecule type" value="Genomic_DNA"/>
</dbReference>
<keyword evidence="2" id="KW-0732">Signal</keyword>
<proteinExistence type="predicted"/>